<dbReference type="PANTHER" id="PTHR12069:SF0">
    <property type="entry name" value="DNA-DIRECTED RNA POLYMERASE III SUBUNIT RPC5"/>
    <property type="match status" value="1"/>
</dbReference>
<feature type="compositionally biased region" description="Acidic residues" evidence="1">
    <location>
        <begin position="324"/>
        <end position="333"/>
    </location>
</feature>
<feature type="region of interest" description="Disordered" evidence="1">
    <location>
        <begin position="310"/>
        <end position="340"/>
    </location>
</feature>
<proteinExistence type="predicted"/>
<dbReference type="PANTHER" id="PTHR12069">
    <property type="entry name" value="DNA-DIRECTED RNA POLYMERASES III 80 KDA POLYPEPTIDE RNA POLYMERASE III SUBUNIT 5"/>
    <property type="match status" value="1"/>
</dbReference>
<dbReference type="InParanoid" id="B8BWK0"/>
<dbReference type="STRING" id="35128.B8BWK0"/>
<dbReference type="KEGG" id="tps:THAPSDRAFT_22031"/>
<dbReference type="OMA" id="MRPSFRH"/>
<dbReference type="Pfam" id="PF04801">
    <property type="entry name" value="RPC5"/>
    <property type="match status" value="1"/>
</dbReference>
<reference evidence="2 3" key="2">
    <citation type="journal article" date="2008" name="Nature">
        <title>The Phaeodactylum genome reveals the evolutionary history of diatom genomes.</title>
        <authorList>
            <person name="Bowler C."/>
            <person name="Allen A.E."/>
            <person name="Badger J.H."/>
            <person name="Grimwood J."/>
            <person name="Jabbari K."/>
            <person name="Kuo A."/>
            <person name="Maheswari U."/>
            <person name="Martens C."/>
            <person name="Maumus F."/>
            <person name="Otillar R.P."/>
            <person name="Rayko E."/>
            <person name="Salamov A."/>
            <person name="Vandepoele K."/>
            <person name="Beszteri B."/>
            <person name="Gruber A."/>
            <person name="Heijde M."/>
            <person name="Katinka M."/>
            <person name="Mock T."/>
            <person name="Valentin K."/>
            <person name="Verret F."/>
            <person name="Berges J.A."/>
            <person name="Brownlee C."/>
            <person name="Cadoret J.P."/>
            <person name="Chiovitti A."/>
            <person name="Choi C.J."/>
            <person name="Coesel S."/>
            <person name="De Martino A."/>
            <person name="Detter J.C."/>
            <person name="Durkin C."/>
            <person name="Falciatore A."/>
            <person name="Fournet J."/>
            <person name="Haruta M."/>
            <person name="Huysman M.J."/>
            <person name="Jenkins B.D."/>
            <person name="Jiroutova K."/>
            <person name="Jorgensen R.E."/>
            <person name="Joubert Y."/>
            <person name="Kaplan A."/>
            <person name="Kroger N."/>
            <person name="Kroth P.G."/>
            <person name="La Roche J."/>
            <person name="Lindquist E."/>
            <person name="Lommer M."/>
            <person name="Martin-Jezequel V."/>
            <person name="Lopez P.J."/>
            <person name="Lucas S."/>
            <person name="Mangogna M."/>
            <person name="McGinnis K."/>
            <person name="Medlin L.K."/>
            <person name="Montsant A."/>
            <person name="Oudot-Le Secq M.P."/>
            <person name="Napoli C."/>
            <person name="Obornik M."/>
            <person name="Parker M.S."/>
            <person name="Petit J.L."/>
            <person name="Porcel B.M."/>
            <person name="Poulsen N."/>
            <person name="Robison M."/>
            <person name="Rychlewski L."/>
            <person name="Rynearson T.A."/>
            <person name="Schmutz J."/>
            <person name="Shapiro H."/>
            <person name="Siaut M."/>
            <person name="Stanley M."/>
            <person name="Sussman M.R."/>
            <person name="Taylor A.R."/>
            <person name="Vardi A."/>
            <person name="von Dassow P."/>
            <person name="Vyverman W."/>
            <person name="Willis A."/>
            <person name="Wyrwicz L.S."/>
            <person name="Rokhsar D.S."/>
            <person name="Weissenbach J."/>
            <person name="Armbrust E.V."/>
            <person name="Green B.R."/>
            <person name="Van de Peer Y."/>
            <person name="Grigoriev I.V."/>
        </authorList>
    </citation>
    <scope>NUCLEOTIDE SEQUENCE [LARGE SCALE GENOMIC DNA]</scope>
    <source>
        <strain evidence="2 3">CCMP1335</strain>
    </source>
</reference>
<keyword evidence="3" id="KW-1185">Reference proteome</keyword>
<dbReference type="GO" id="GO:0005666">
    <property type="term" value="C:RNA polymerase III complex"/>
    <property type="evidence" value="ECO:0000318"/>
    <property type="project" value="GO_Central"/>
</dbReference>
<dbReference type="RefSeq" id="XP_002289095.1">
    <property type="nucleotide sequence ID" value="XM_002289059.1"/>
</dbReference>
<sequence>MSAKPDVVRSSVSVKNEPVADHAPAPSSSIDLHDDDDDPVVRTIDVYISPALSKTLHLLQFPIQPSFVNSKHQFNNVPNEAKFRPNHCMLELEYAIPGEAMGATRQLPDTMSISQRTFTSNAIPPVTHMALAKLDRSGARLDVVPMQRNVLQMRPSFRHLHMHDDEEEVTPPVADATAEANEGTAATGGKQKPIMFQKKETERSVNSRRNSYAYKRASEESEEWIDLDVHGDNRDGKWTPHKKDLMKHIVCENRGKELKLAISRGVAAAANANSNDGGYVRSLNYLDTIALARSSHGSAFVDNLSEWTPSGGVPSTAAEHATGDADEDMEDVEQPTSTPSIGAAEQATAELAAKLAVLLQNGNGTMIPYRVIRSRFNDAKVTDEMLTMALSSCAVLVRGNFALMSHLTQFLKASGGGTKRVKLMRELRDLILLLLNMHGMVQRERMIRAYNEKANDYGEEYTAIITPDIITFVLETALREDFPK</sequence>
<dbReference type="Proteomes" id="UP000001449">
    <property type="component" value="Chromosome 3"/>
</dbReference>
<protein>
    <submittedName>
        <fullName evidence="2">Uncharacterized protein</fullName>
    </submittedName>
</protein>
<feature type="region of interest" description="Disordered" evidence="1">
    <location>
        <begin position="1"/>
        <end position="35"/>
    </location>
</feature>
<dbReference type="GeneID" id="7452752"/>
<gene>
    <name evidence="2" type="ORF">THAPSDRAFT_22031</name>
</gene>
<dbReference type="EMBL" id="CM000640">
    <property type="protein sequence ID" value="EED94531.1"/>
    <property type="molecule type" value="Genomic_DNA"/>
</dbReference>
<organism evidence="2 3">
    <name type="scientific">Thalassiosira pseudonana</name>
    <name type="common">Marine diatom</name>
    <name type="synonym">Cyclotella nana</name>
    <dbReference type="NCBI Taxonomy" id="35128"/>
    <lineage>
        <taxon>Eukaryota</taxon>
        <taxon>Sar</taxon>
        <taxon>Stramenopiles</taxon>
        <taxon>Ochrophyta</taxon>
        <taxon>Bacillariophyta</taxon>
        <taxon>Coscinodiscophyceae</taxon>
        <taxon>Thalassiosirophycidae</taxon>
        <taxon>Thalassiosirales</taxon>
        <taxon>Thalassiosiraceae</taxon>
        <taxon>Thalassiosira</taxon>
    </lineage>
</organism>
<evidence type="ECO:0000313" key="3">
    <source>
        <dbReference type="Proteomes" id="UP000001449"/>
    </source>
</evidence>
<evidence type="ECO:0000313" key="2">
    <source>
        <dbReference type="EMBL" id="EED94531.1"/>
    </source>
</evidence>
<name>B8BWK0_THAPS</name>
<dbReference type="InterPro" id="IPR006886">
    <property type="entry name" value="RNA_pol_III_Rpc5"/>
</dbReference>
<dbReference type="GO" id="GO:0006351">
    <property type="term" value="P:DNA-templated transcription"/>
    <property type="evidence" value="ECO:0007669"/>
    <property type="project" value="InterPro"/>
</dbReference>
<accession>B8BWK0</accession>
<dbReference type="HOGENOM" id="CLU_564438_0_0_1"/>
<dbReference type="PaxDb" id="35128-Thaps22031"/>
<reference evidence="2 3" key="1">
    <citation type="journal article" date="2004" name="Science">
        <title>The genome of the diatom Thalassiosira pseudonana: ecology, evolution, and metabolism.</title>
        <authorList>
            <person name="Armbrust E.V."/>
            <person name="Berges J.A."/>
            <person name="Bowler C."/>
            <person name="Green B.R."/>
            <person name="Martinez D."/>
            <person name="Putnam N.H."/>
            <person name="Zhou S."/>
            <person name="Allen A.E."/>
            <person name="Apt K.E."/>
            <person name="Bechner M."/>
            <person name="Brzezinski M.A."/>
            <person name="Chaal B.K."/>
            <person name="Chiovitti A."/>
            <person name="Davis A.K."/>
            <person name="Demarest M.S."/>
            <person name="Detter J.C."/>
            <person name="Glavina T."/>
            <person name="Goodstein D."/>
            <person name="Hadi M.Z."/>
            <person name="Hellsten U."/>
            <person name="Hildebrand M."/>
            <person name="Jenkins B.D."/>
            <person name="Jurka J."/>
            <person name="Kapitonov V.V."/>
            <person name="Kroger N."/>
            <person name="Lau W.W."/>
            <person name="Lane T.W."/>
            <person name="Larimer F.W."/>
            <person name="Lippmeier J.C."/>
            <person name="Lucas S."/>
            <person name="Medina M."/>
            <person name="Montsant A."/>
            <person name="Obornik M."/>
            <person name="Parker M.S."/>
            <person name="Palenik B."/>
            <person name="Pazour G.J."/>
            <person name="Richardson P.M."/>
            <person name="Rynearson T.A."/>
            <person name="Saito M.A."/>
            <person name="Schwartz D.C."/>
            <person name="Thamatrakoln K."/>
            <person name="Valentin K."/>
            <person name="Vardi A."/>
            <person name="Wilkerson F.P."/>
            <person name="Rokhsar D.S."/>
        </authorList>
    </citation>
    <scope>NUCLEOTIDE SEQUENCE [LARGE SCALE GENOMIC DNA]</scope>
    <source>
        <strain evidence="2 3">CCMP1335</strain>
    </source>
</reference>
<dbReference type="eggNOG" id="KOG2354">
    <property type="taxonomic scope" value="Eukaryota"/>
</dbReference>
<dbReference type="AlphaFoldDB" id="B8BWK0"/>
<evidence type="ECO:0000256" key="1">
    <source>
        <dbReference type="SAM" id="MobiDB-lite"/>
    </source>
</evidence>